<evidence type="ECO:0000313" key="1">
    <source>
        <dbReference type="EMBL" id="MBW0480967.1"/>
    </source>
</evidence>
<keyword evidence="2" id="KW-1185">Reference proteome</keyword>
<name>A0A9Q3CC40_9BASI</name>
<protein>
    <submittedName>
        <fullName evidence="1">Uncharacterized protein</fullName>
    </submittedName>
</protein>
<reference evidence="1" key="1">
    <citation type="submission" date="2021-03" db="EMBL/GenBank/DDBJ databases">
        <title>Draft genome sequence of rust myrtle Austropuccinia psidii MF-1, a brazilian biotype.</title>
        <authorList>
            <person name="Quecine M.C."/>
            <person name="Pachon D.M.R."/>
            <person name="Bonatelli M.L."/>
            <person name="Correr F.H."/>
            <person name="Franceschini L.M."/>
            <person name="Leite T.F."/>
            <person name="Margarido G.R.A."/>
            <person name="Almeida C.A."/>
            <person name="Ferrarezi J.A."/>
            <person name="Labate C.A."/>
        </authorList>
    </citation>
    <scope>NUCLEOTIDE SEQUENCE</scope>
    <source>
        <strain evidence="1">MF-1</strain>
    </source>
</reference>
<dbReference type="PANTHER" id="PTHR46579:SF1">
    <property type="entry name" value="F5_8 TYPE C DOMAIN-CONTAINING PROTEIN"/>
    <property type="match status" value="1"/>
</dbReference>
<organism evidence="1 2">
    <name type="scientific">Austropuccinia psidii MF-1</name>
    <dbReference type="NCBI Taxonomy" id="1389203"/>
    <lineage>
        <taxon>Eukaryota</taxon>
        <taxon>Fungi</taxon>
        <taxon>Dikarya</taxon>
        <taxon>Basidiomycota</taxon>
        <taxon>Pucciniomycotina</taxon>
        <taxon>Pucciniomycetes</taxon>
        <taxon>Pucciniales</taxon>
        <taxon>Sphaerophragmiaceae</taxon>
        <taxon>Austropuccinia</taxon>
    </lineage>
</organism>
<dbReference type="EMBL" id="AVOT02006189">
    <property type="protein sequence ID" value="MBW0480967.1"/>
    <property type="molecule type" value="Genomic_DNA"/>
</dbReference>
<proteinExistence type="predicted"/>
<gene>
    <name evidence="1" type="ORF">O181_020682</name>
</gene>
<dbReference type="Proteomes" id="UP000765509">
    <property type="component" value="Unassembled WGS sequence"/>
</dbReference>
<comment type="caution">
    <text evidence="1">The sequence shown here is derived from an EMBL/GenBank/DDBJ whole genome shotgun (WGS) entry which is preliminary data.</text>
</comment>
<sequence>MEVCDCSQCIKFNYTDESGKKTQGVLVSQRTRNRHWAKYCQSHQHLSEIISKTKISEPDDSREAVQKLDFSQESPNICHCTEDLFVELIRLILCFIAWLYVVGGMSREKCQVARNYLIYLINLSKQVNSGEQIQLQIPKDVQTVVKKLDLTPELNQYICCPKCYATYDIETAPHECKYKHFSSSPPCGAPLFHPFRFFRHLPHVGRISMRYSRSQAHQRHRKPKSVYVTQDFSTWLQWFIPRSEQLIEDWKKSVISTNKEIYDYQQAPAWVDLYPKCQQKKNSTTLQLAFSLFTDWFNPLSNKAAGKQVSLGVLALNCLNLPPTTRWKVENTFISGLVPEPTQPNMVTINNILGVFINEMIHLDSGIIIKTPRYPNGRRVIVRLGCLIGDLVANHKVAGFASHSATRFCSWCDCLKADIQEIKLGRISQKRQVKDYSHAFQQLKNEAECTKMVKKTGIRWSELNRLHYWDPVKQIPLGIMHNWFEGILQHHFRHRWRWDLEKFEDDQTENSYNEDKDDCEMKNGNISGQAGLSWEQGHQMIKALSDVIVPFGVTRIPKWLGQAKEGKIKASEWRSLFSIYLPLTVVDTIVGDIEKYRNQPSKAQQICLLVENFCALVVCTHILEACSITKEDCQRFGEEYWKYWESSKRLFQGYKINPNHHYALHIEMQIRKWGPLMGVAEFAGERLNGMLQKIHTLGQIGKFGLTIMKSFCRWQRLMAKNEWDIPEKKEHTHEDDFEMDHETYIQILSHLRITQPSLRHYSQIPHPQGAQVLLNYAKEISTIKKKGYLIGSSEPNNMIEYISNNKNHFGTVVHILKVFNEASKDVLLLEKHLEMAKSEWGEE</sequence>
<dbReference type="OrthoDB" id="3269001at2759"/>
<evidence type="ECO:0000313" key="2">
    <source>
        <dbReference type="Proteomes" id="UP000765509"/>
    </source>
</evidence>
<accession>A0A9Q3CC40</accession>
<dbReference type="PANTHER" id="PTHR46579">
    <property type="entry name" value="F5/8 TYPE C DOMAIN-CONTAINING PROTEIN-RELATED"/>
    <property type="match status" value="1"/>
</dbReference>
<dbReference type="AlphaFoldDB" id="A0A9Q3CC40"/>